<proteinExistence type="predicted"/>
<protein>
    <recommendedName>
        <fullName evidence="4">Tetrahaem cytochrome domain-containing protein</fullName>
    </recommendedName>
</protein>
<evidence type="ECO:0000256" key="1">
    <source>
        <dbReference type="SAM" id="SignalP"/>
    </source>
</evidence>
<gene>
    <name evidence="2" type="ORF">IV417_13960</name>
</gene>
<evidence type="ECO:0008006" key="4">
    <source>
        <dbReference type="Google" id="ProtNLM"/>
    </source>
</evidence>
<dbReference type="EMBL" id="JADQAZ010000003">
    <property type="protein sequence ID" value="MBT0958491.1"/>
    <property type="molecule type" value="Genomic_DNA"/>
</dbReference>
<accession>A0AAP2CU06</accession>
<evidence type="ECO:0000313" key="2">
    <source>
        <dbReference type="EMBL" id="MBT0958491.1"/>
    </source>
</evidence>
<keyword evidence="1" id="KW-0732">Signal</keyword>
<name>A0AAP2CU06_9RHOB</name>
<reference evidence="2 3" key="1">
    <citation type="journal article" date="2021" name="Arch. Microbiol.">
        <title>Harenicola maris gen. nov., sp. nov. isolated from the Sea of Japan shallow sediments.</title>
        <authorList>
            <person name="Romanenko L.A."/>
            <person name="Kurilenko V.V."/>
            <person name="Chernysheva N.Y."/>
            <person name="Tekutyeva L.A."/>
            <person name="Velansky P.V."/>
            <person name="Svetashev V.I."/>
            <person name="Isaeva M.P."/>
        </authorList>
    </citation>
    <scope>NUCLEOTIDE SEQUENCE [LARGE SCALE GENOMIC DNA]</scope>
    <source>
        <strain evidence="2 3">KMM 3653</strain>
    </source>
</reference>
<dbReference type="Proteomes" id="UP001315686">
    <property type="component" value="Unassembled WGS sequence"/>
</dbReference>
<keyword evidence="3" id="KW-1185">Reference proteome</keyword>
<dbReference type="AlphaFoldDB" id="A0AAP2CU06"/>
<dbReference type="InterPro" id="IPR036280">
    <property type="entry name" value="Multihaem_cyt_sf"/>
</dbReference>
<evidence type="ECO:0000313" key="3">
    <source>
        <dbReference type="Proteomes" id="UP001315686"/>
    </source>
</evidence>
<comment type="caution">
    <text evidence="2">The sequence shown here is derived from an EMBL/GenBank/DDBJ whole genome shotgun (WGS) entry which is preliminary data.</text>
</comment>
<sequence>MFDRLKPPHLRLAALLVALPIAALGASTLTSRATMTLVAHGPIQAGHSAVDCTGCHENSPGTLRQQIQANLQYTLGNRALPVGFAKQPVTSAQCLHCHDRPNERHPIYRFNEPRFAQALQSIAANTCLGCHSEHTGARAEIDTGFCQSCHEDVALKQDPLDVAHVQLAAQGNWGSCLGCHDFHGNHARSAQTRLIDAYATGEIEAYLSNGPSPYGTAKTYEAATE</sequence>
<feature type="chain" id="PRO_5042816800" description="Tetrahaem cytochrome domain-containing protein" evidence="1">
    <location>
        <begin position="26"/>
        <end position="225"/>
    </location>
</feature>
<dbReference type="RefSeq" id="WP_327794724.1">
    <property type="nucleotide sequence ID" value="NZ_JADQAZ010000003.1"/>
</dbReference>
<dbReference type="SUPFAM" id="SSF48695">
    <property type="entry name" value="Multiheme cytochromes"/>
    <property type="match status" value="1"/>
</dbReference>
<dbReference type="Gene3D" id="3.90.10.10">
    <property type="entry name" value="Cytochrome C3"/>
    <property type="match status" value="1"/>
</dbReference>
<organism evidence="2 3">
    <name type="scientific">Harenicola maris</name>
    <dbReference type="NCBI Taxonomy" id="2841044"/>
    <lineage>
        <taxon>Bacteria</taxon>
        <taxon>Pseudomonadati</taxon>
        <taxon>Pseudomonadota</taxon>
        <taxon>Alphaproteobacteria</taxon>
        <taxon>Rhodobacterales</taxon>
        <taxon>Paracoccaceae</taxon>
        <taxon>Harenicola</taxon>
    </lineage>
</organism>
<feature type="signal peptide" evidence="1">
    <location>
        <begin position="1"/>
        <end position="25"/>
    </location>
</feature>